<dbReference type="SUPFAM" id="SSF81324">
    <property type="entry name" value="Voltage-gated potassium channels"/>
    <property type="match status" value="1"/>
</dbReference>
<keyword evidence="11" id="KW-1185">Reference proteome</keyword>
<evidence type="ECO:0008006" key="12">
    <source>
        <dbReference type="Google" id="ProtNLM"/>
    </source>
</evidence>
<sequence>MRASSVGGGMSSLSFNSSASTFSFRGQTAMLRPPNECKAMSRIARRGIESTNNKFLRLDVVCRLIMNCWYGITTSTNAAEQGGDHQDDDDSKTPLQYTLVSNRNGFGSSHFPFPTFRQRLCFLFSRRTWGSEATFICFADVNKLISSFVLFTFRTSYFVVFFVLAIIYFGFTGIFAFIYLGITSFYPECVSSAGEMIGGGEGARLFADCFQLSWQTFGTVGYGSIYPATGSSTYYVPTGCVFVGVLGSFEAYLGVLYAGIATAILFRKVLRSQNYAQAIFSDPIVVRFGKKELEDSHSHDNKHSNVNGRVADVELERQTSINNLSLMTVDEEVDDEGQNIPCPSLEFRIVNRLHDVKAGEIVEAKLDCVAILDHQDSGSPVGDVESTLASSSTRAPSSLEDRVKQKSMPSSILHSFTDSSSSRGSQRVRQRSSFAELANALREANKKEERDAFHDSNSKQPNMFTSITLDVNTHPNFNRTWYGRHRLDENSPLLTPAVRNRIKNAGGYWPADMNDYLSIKRSLHFRHILVCLSGISNATAATVYAQKVYDLVDVNVGYRFVPMNYHADDGSLKTDEYLLNAVCEQRGGGAEPFQ</sequence>
<organism evidence="10 11">
    <name type="scientific">Discostella pseudostelligera</name>
    <dbReference type="NCBI Taxonomy" id="259834"/>
    <lineage>
        <taxon>Eukaryota</taxon>
        <taxon>Sar</taxon>
        <taxon>Stramenopiles</taxon>
        <taxon>Ochrophyta</taxon>
        <taxon>Bacillariophyta</taxon>
        <taxon>Coscinodiscophyceae</taxon>
        <taxon>Thalassiosirophycidae</taxon>
        <taxon>Stephanodiscales</taxon>
        <taxon>Stephanodiscaceae</taxon>
        <taxon>Discostella</taxon>
    </lineage>
</organism>
<evidence type="ECO:0000313" key="11">
    <source>
        <dbReference type="Proteomes" id="UP001530293"/>
    </source>
</evidence>
<feature type="compositionally biased region" description="Low complexity" evidence="8">
    <location>
        <begin position="419"/>
        <end position="429"/>
    </location>
</feature>
<accession>A0ABD3M8H7</accession>
<dbReference type="EMBL" id="JALLBG020000194">
    <property type="protein sequence ID" value="KAL3760048.1"/>
    <property type="molecule type" value="Genomic_DNA"/>
</dbReference>
<feature type="region of interest" description="Disordered" evidence="8">
    <location>
        <begin position="376"/>
        <end position="429"/>
    </location>
</feature>
<dbReference type="InterPro" id="IPR016449">
    <property type="entry name" value="K_chnl_inward-rec_Kir"/>
</dbReference>
<keyword evidence="3 7" id="KW-0851">Voltage-gated channel</keyword>
<evidence type="ECO:0000256" key="8">
    <source>
        <dbReference type="SAM" id="MobiDB-lite"/>
    </source>
</evidence>
<keyword evidence="7 9" id="KW-0812">Transmembrane</keyword>
<dbReference type="AlphaFoldDB" id="A0ABD3M8H7"/>
<evidence type="ECO:0000256" key="6">
    <source>
        <dbReference type="ARBA" id="ARBA00023303"/>
    </source>
</evidence>
<dbReference type="PANTHER" id="PTHR11767">
    <property type="entry name" value="INWARD RECTIFIER POTASSIUM CHANNEL"/>
    <property type="match status" value="1"/>
</dbReference>
<evidence type="ECO:0000256" key="1">
    <source>
        <dbReference type="ARBA" id="ARBA00022448"/>
    </source>
</evidence>
<evidence type="ECO:0000313" key="10">
    <source>
        <dbReference type="EMBL" id="KAL3760048.1"/>
    </source>
</evidence>
<comment type="subcellular location">
    <subcellularLocation>
        <location evidence="7">Membrane</location>
        <topology evidence="7">Multi-pass membrane protein</topology>
    </subcellularLocation>
</comment>
<keyword evidence="1 7" id="KW-0813">Transport</keyword>
<dbReference type="SUPFAM" id="SSF81296">
    <property type="entry name" value="E set domains"/>
    <property type="match status" value="1"/>
</dbReference>
<keyword evidence="5 7" id="KW-0406">Ion transport</keyword>
<evidence type="ECO:0000256" key="5">
    <source>
        <dbReference type="ARBA" id="ARBA00023065"/>
    </source>
</evidence>
<gene>
    <name evidence="10" type="ORF">ACHAWU_006596</name>
</gene>
<dbReference type="GO" id="GO:0034220">
    <property type="term" value="P:monoatomic ion transmembrane transport"/>
    <property type="evidence" value="ECO:0007669"/>
    <property type="project" value="UniProtKB-KW"/>
</dbReference>
<comment type="caution">
    <text evidence="10">The sequence shown here is derived from an EMBL/GenBank/DDBJ whole genome shotgun (WGS) entry which is preliminary data.</text>
</comment>
<dbReference type="GO" id="GO:0034702">
    <property type="term" value="C:monoatomic ion channel complex"/>
    <property type="evidence" value="ECO:0007669"/>
    <property type="project" value="UniProtKB-KW"/>
</dbReference>
<evidence type="ECO:0000256" key="9">
    <source>
        <dbReference type="SAM" id="Phobius"/>
    </source>
</evidence>
<feature type="transmembrane region" description="Helical" evidence="9">
    <location>
        <begin position="241"/>
        <end position="266"/>
    </location>
</feature>
<dbReference type="Proteomes" id="UP001530293">
    <property type="component" value="Unassembled WGS sequence"/>
</dbReference>
<evidence type="ECO:0000256" key="2">
    <source>
        <dbReference type="ARBA" id="ARBA00022538"/>
    </source>
</evidence>
<evidence type="ECO:0000256" key="3">
    <source>
        <dbReference type="ARBA" id="ARBA00022882"/>
    </source>
</evidence>
<name>A0ABD3M8H7_9STRA</name>
<keyword evidence="6 7" id="KW-0407">Ion channel</keyword>
<dbReference type="Gene3D" id="1.10.287.70">
    <property type="match status" value="1"/>
</dbReference>
<keyword evidence="2 7" id="KW-0633">Potassium transport</keyword>
<feature type="compositionally biased region" description="Polar residues" evidence="8">
    <location>
        <begin position="387"/>
        <end position="396"/>
    </location>
</feature>
<comment type="similarity">
    <text evidence="7">Belongs to the inward rectifier-type potassium channel (TC 1.A.2.1) family.</text>
</comment>
<dbReference type="InterPro" id="IPR014756">
    <property type="entry name" value="Ig_E-set"/>
</dbReference>
<keyword evidence="9" id="KW-1133">Transmembrane helix</keyword>
<dbReference type="InterPro" id="IPR013518">
    <property type="entry name" value="K_chnl_inward-rec_Kir_cyto"/>
</dbReference>
<evidence type="ECO:0000256" key="4">
    <source>
        <dbReference type="ARBA" id="ARBA00022958"/>
    </source>
</evidence>
<feature type="transmembrane region" description="Helical" evidence="9">
    <location>
        <begin position="157"/>
        <end position="182"/>
    </location>
</feature>
<proteinExistence type="inferred from homology"/>
<reference evidence="10 11" key="1">
    <citation type="submission" date="2024-10" db="EMBL/GenBank/DDBJ databases">
        <title>Updated reference genomes for cyclostephanoid diatoms.</title>
        <authorList>
            <person name="Roberts W.R."/>
            <person name="Alverson A.J."/>
        </authorList>
    </citation>
    <scope>NUCLEOTIDE SEQUENCE [LARGE SCALE GENOMIC DNA]</scope>
    <source>
        <strain evidence="10 11">AJA232-27</strain>
    </source>
</reference>
<evidence type="ECO:0000256" key="7">
    <source>
        <dbReference type="RuleBase" id="RU003822"/>
    </source>
</evidence>
<protein>
    <recommendedName>
        <fullName evidence="12">Inward rectifier potassium channel C-terminal domain-containing protein</fullName>
    </recommendedName>
</protein>
<keyword evidence="9" id="KW-0472">Membrane</keyword>
<dbReference type="Gene3D" id="2.60.40.1400">
    <property type="entry name" value="G protein-activated inward rectifier potassium channel 1"/>
    <property type="match status" value="1"/>
</dbReference>
<dbReference type="PANTHER" id="PTHR11767:SF102">
    <property type="entry name" value="INWARDLY RECTIFYING POTASSIUM CHANNEL 1, ISOFORM F"/>
    <property type="match status" value="1"/>
</dbReference>
<feature type="compositionally biased region" description="Polar residues" evidence="8">
    <location>
        <begin position="407"/>
        <end position="418"/>
    </location>
</feature>
<keyword evidence="4 7" id="KW-0630">Potassium</keyword>
<dbReference type="GO" id="GO:0006813">
    <property type="term" value="P:potassium ion transport"/>
    <property type="evidence" value="ECO:0007669"/>
    <property type="project" value="UniProtKB-KW"/>
</dbReference>